<name>A0A5P9CGZ5_9VIBR</name>
<reference evidence="2 3" key="1">
    <citation type="submission" date="2019-10" db="EMBL/GenBank/DDBJ databases">
        <title>Complete genome sequence of Vibrio sp. strain THAF100, isolated from non-filtered water from the water column of tank 6 of a marine aquarium containing stony-coral fragments. Water maintained at 26 degree C.</title>
        <authorList>
            <person name="Ruckert C."/>
            <person name="Franco A."/>
            <person name="Kalinowski J."/>
            <person name="Glaeser S."/>
        </authorList>
    </citation>
    <scope>NUCLEOTIDE SEQUENCE [LARGE SCALE GENOMIC DNA]</scope>
    <source>
        <strain evidence="2 3">THAF100</strain>
    </source>
</reference>
<dbReference type="Pfam" id="PF01206">
    <property type="entry name" value="TusA"/>
    <property type="match status" value="1"/>
</dbReference>
<accession>A0A5P9CGZ5</accession>
<dbReference type="AlphaFoldDB" id="A0A5P9CGZ5"/>
<evidence type="ECO:0000259" key="1">
    <source>
        <dbReference type="Pfam" id="PF01206"/>
    </source>
</evidence>
<dbReference type="RefSeq" id="WP_152429852.1">
    <property type="nucleotide sequence ID" value="NZ_CBCSDK010000003.1"/>
</dbReference>
<sequence>MEQNVLDLRDERCPMALLLVKRRVKDMVTGQEAIIYVADQQSFFDIKRFLLKQSFRVFCEECDDYYRVKLIKGTLPNV</sequence>
<dbReference type="OrthoDB" id="6215889at2"/>
<organism evidence="2 3">
    <name type="scientific">Vibrio aquimaris</name>
    <dbReference type="NCBI Taxonomy" id="2587862"/>
    <lineage>
        <taxon>Bacteria</taxon>
        <taxon>Pseudomonadati</taxon>
        <taxon>Pseudomonadota</taxon>
        <taxon>Gammaproteobacteria</taxon>
        <taxon>Vibrionales</taxon>
        <taxon>Vibrionaceae</taxon>
        <taxon>Vibrio</taxon>
    </lineage>
</organism>
<dbReference type="KEGG" id="vaq:FIV01_04085"/>
<gene>
    <name evidence="2" type="ORF">FIV01_04085</name>
</gene>
<dbReference type="Gene3D" id="3.30.110.40">
    <property type="entry name" value="TusA-like domain"/>
    <property type="match status" value="1"/>
</dbReference>
<feature type="domain" description="UPF0033" evidence="1">
    <location>
        <begin position="5"/>
        <end position="70"/>
    </location>
</feature>
<dbReference type="CDD" id="cd00291">
    <property type="entry name" value="SirA_YedF_YeeD"/>
    <property type="match status" value="1"/>
</dbReference>
<dbReference type="Proteomes" id="UP000326936">
    <property type="component" value="Chromosome"/>
</dbReference>
<evidence type="ECO:0000313" key="2">
    <source>
        <dbReference type="EMBL" id="QFT25599.1"/>
    </source>
</evidence>
<dbReference type="SUPFAM" id="SSF64307">
    <property type="entry name" value="SirA-like"/>
    <property type="match status" value="1"/>
</dbReference>
<dbReference type="InterPro" id="IPR036868">
    <property type="entry name" value="TusA-like_sf"/>
</dbReference>
<dbReference type="InterPro" id="IPR001455">
    <property type="entry name" value="TusA-like"/>
</dbReference>
<protein>
    <submittedName>
        <fullName evidence="2">SirA-like protein</fullName>
    </submittedName>
</protein>
<keyword evidence="3" id="KW-1185">Reference proteome</keyword>
<evidence type="ECO:0000313" key="3">
    <source>
        <dbReference type="Proteomes" id="UP000326936"/>
    </source>
</evidence>
<proteinExistence type="predicted"/>
<dbReference type="EMBL" id="CP045350">
    <property type="protein sequence ID" value="QFT25599.1"/>
    <property type="molecule type" value="Genomic_DNA"/>
</dbReference>